<gene>
    <name evidence="1" type="ORF">A2227_01430</name>
</gene>
<dbReference type="AlphaFoldDB" id="A0A1F5SNU8"/>
<accession>A0A1F5SNU8</accession>
<evidence type="ECO:0000313" key="1">
    <source>
        <dbReference type="EMBL" id="OGF28123.1"/>
    </source>
</evidence>
<dbReference type="InterPro" id="IPR023214">
    <property type="entry name" value="HAD_sf"/>
</dbReference>
<dbReference type="InterPro" id="IPR036412">
    <property type="entry name" value="HAD-like_sf"/>
</dbReference>
<dbReference type="SUPFAM" id="SSF56784">
    <property type="entry name" value="HAD-like"/>
    <property type="match status" value="1"/>
</dbReference>
<dbReference type="EMBL" id="MFGB01000003">
    <property type="protein sequence ID" value="OGF28123.1"/>
    <property type="molecule type" value="Genomic_DNA"/>
</dbReference>
<name>A0A1F5SNU8_9BACT</name>
<evidence type="ECO:0000313" key="2">
    <source>
        <dbReference type="Proteomes" id="UP000178367"/>
    </source>
</evidence>
<organism evidence="1 2">
    <name type="scientific">Candidatus Falkowbacteria bacterium RIFOXYA2_FULL_47_19</name>
    <dbReference type="NCBI Taxonomy" id="1797994"/>
    <lineage>
        <taxon>Bacteria</taxon>
        <taxon>Candidatus Falkowiibacteriota</taxon>
    </lineage>
</organism>
<dbReference type="Proteomes" id="UP000178367">
    <property type="component" value="Unassembled WGS sequence"/>
</dbReference>
<dbReference type="InterPro" id="IPR023198">
    <property type="entry name" value="PGP-like_dom2"/>
</dbReference>
<comment type="caution">
    <text evidence="1">The sequence shown here is derived from an EMBL/GenBank/DDBJ whole genome shotgun (WGS) entry which is preliminary data.</text>
</comment>
<dbReference type="Gene3D" id="3.40.50.1000">
    <property type="entry name" value="HAD superfamily/HAD-like"/>
    <property type="match status" value="1"/>
</dbReference>
<reference evidence="1 2" key="1">
    <citation type="journal article" date="2016" name="Nat. Commun.">
        <title>Thousands of microbial genomes shed light on interconnected biogeochemical processes in an aquifer system.</title>
        <authorList>
            <person name="Anantharaman K."/>
            <person name="Brown C.T."/>
            <person name="Hug L.A."/>
            <person name="Sharon I."/>
            <person name="Castelle C.J."/>
            <person name="Probst A.J."/>
            <person name="Thomas B.C."/>
            <person name="Singh A."/>
            <person name="Wilkins M.J."/>
            <person name="Karaoz U."/>
            <person name="Brodie E.L."/>
            <person name="Williams K.H."/>
            <person name="Hubbard S.S."/>
            <person name="Banfield J.F."/>
        </authorList>
    </citation>
    <scope>NUCLEOTIDE SEQUENCE [LARGE SCALE GENOMIC DNA]</scope>
</reference>
<proteinExistence type="predicted"/>
<sequence>MRAKKTKNIAVAWIRDGVLVNRMHINPVALAFASLRHLAPENKNNSDLLVELINFGFAKSGYSAAEKMRLYNLSAKNIINDVEKASQDYDRIATEAAKKAEYFPGAPELLENLHRVGILNFITSAVDQPVLDKWARNDASGRKIAPYLTEILGARPGFLKGRDHFEHIIKKYGVERIYYVADAVSEIKTGAELAGDYGIIPIGFAHVVTINDIMAGIKLVSRTTEDLFGTDFKKIKIDPQRIKLSAENKIVESLKKAGAHKIIIRNKREIIFNLKRYFVNNGLINRKCIRK</sequence>
<dbReference type="STRING" id="1797994.A2227_01430"/>
<protein>
    <submittedName>
        <fullName evidence="1">Uncharacterized protein</fullName>
    </submittedName>
</protein>
<dbReference type="Gene3D" id="1.10.150.240">
    <property type="entry name" value="Putative phosphatase, domain 2"/>
    <property type="match status" value="1"/>
</dbReference>